<feature type="transmembrane region" description="Helical" evidence="7">
    <location>
        <begin position="455"/>
        <end position="479"/>
    </location>
</feature>
<keyword evidence="6 7" id="KW-0472">Membrane</keyword>
<comment type="caution">
    <text evidence="9">The sequence shown here is derived from an EMBL/GenBank/DDBJ whole genome shotgun (WGS) entry which is preliminary data.</text>
</comment>
<name>A0A934PA87_9STRE</name>
<keyword evidence="10" id="KW-1185">Reference proteome</keyword>
<feature type="transmembrane region" description="Helical" evidence="7">
    <location>
        <begin position="318"/>
        <end position="337"/>
    </location>
</feature>
<organism evidence="9 10">
    <name type="scientific">Streptococcus zalophi</name>
    <dbReference type="NCBI Taxonomy" id="640031"/>
    <lineage>
        <taxon>Bacteria</taxon>
        <taxon>Bacillati</taxon>
        <taxon>Bacillota</taxon>
        <taxon>Bacilli</taxon>
        <taxon>Lactobacillales</taxon>
        <taxon>Streptococcaceae</taxon>
        <taxon>Streptococcus</taxon>
    </lineage>
</organism>
<keyword evidence="5 7" id="KW-1133">Transmembrane helix</keyword>
<evidence type="ECO:0000313" key="10">
    <source>
        <dbReference type="Proteomes" id="UP000644875"/>
    </source>
</evidence>
<dbReference type="Proteomes" id="UP000644875">
    <property type="component" value="Unassembled WGS sequence"/>
</dbReference>
<keyword evidence="2 7" id="KW-0813">Transport</keyword>
<feature type="transmembrane region" description="Helical" evidence="7">
    <location>
        <begin position="414"/>
        <end position="435"/>
    </location>
</feature>
<reference evidence="9 10" key="1">
    <citation type="journal article" date="2021" name="Int. J. Syst. Evol. Microbiol.">
        <title>Streptococcus vicugnae sp. nov., isolated from faeces of alpacas (Vicugna pacos) and cattle (Bos taurus), Streptococcus zalophi sp. nov., and Streptococcus pacificus sp. nov., isolated from respiratory tract of California sea lions (Zalophus californianus).</title>
        <authorList>
            <person name="Volokhov D.V."/>
            <person name="Zagorodnyaya T.A."/>
            <person name="Shen Z."/>
            <person name="Blom J."/>
            <person name="Furtak V.A."/>
            <person name="Eisenberg T."/>
            <person name="Fan P."/>
            <person name="Jeong K.C."/>
            <person name="Gao Y."/>
            <person name="Zhang S."/>
            <person name="Amselle M."/>
        </authorList>
    </citation>
    <scope>NUCLEOTIDE SEQUENCE [LARGE SCALE GENOMIC DNA]</scope>
    <source>
        <strain evidence="10">CSL7508-lung</strain>
    </source>
</reference>
<dbReference type="EMBL" id="JAENBP010000004">
    <property type="protein sequence ID" value="MBJ8349819.1"/>
    <property type="molecule type" value="Genomic_DNA"/>
</dbReference>
<dbReference type="SUPFAM" id="SSF161098">
    <property type="entry name" value="MetI-like"/>
    <property type="match status" value="1"/>
</dbReference>
<feature type="domain" description="ABC transmembrane type-1" evidence="8">
    <location>
        <begin position="280"/>
        <end position="479"/>
    </location>
</feature>
<protein>
    <submittedName>
        <fullName evidence="9">ABC transporter permease</fullName>
    </submittedName>
</protein>
<evidence type="ECO:0000256" key="6">
    <source>
        <dbReference type="ARBA" id="ARBA00023136"/>
    </source>
</evidence>
<dbReference type="InterPro" id="IPR035906">
    <property type="entry name" value="MetI-like_sf"/>
</dbReference>
<dbReference type="GO" id="GO:0005886">
    <property type="term" value="C:plasma membrane"/>
    <property type="evidence" value="ECO:0007669"/>
    <property type="project" value="UniProtKB-SubCell"/>
</dbReference>
<dbReference type="PANTHER" id="PTHR30465:SF0">
    <property type="entry name" value="OLIGOPEPTIDE TRANSPORT SYSTEM PERMEASE PROTEIN APPB"/>
    <property type="match status" value="1"/>
</dbReference>
<dbReference type="PROSITE" id="PS50928">
    <property type="entry name" value="ABC_TM1"/>
    <property type="match status" value="1"/>
</dbReference>
<keyword evidence="4 7" id="KW-0812">Transmembrane</keyword>
<evidence type="ECO:0000256" key="3">
    <source>
        <dbReference type="ARBA" id="ARBA00022475"/>
    </source>
</evidence>
<evidence type="ECO:0000313" key="9">
    <source>
        <dbReference type="EMBL" id="MBJ8349819.1"/>
    </source>
</evidence>
<comment type="similarity">
    <text evidence="7">Belongs to the binding-protein-dependent transport system permease family.</text>
</comment>
<keyword evidence="3" id="KW-1003">Cell membrane</keyword>
<feature type="transmembrane region" description="Helical" evidence="7">
    <location>
        <begin position="357"/>
        <end position="379"/>
    </location>
</feature>
<accession>A0A934PA87</accession>
<evidence type="ECO:0000259" key="8">
    <source>
        <dbReference type="PROSITE" id="PS50928"/>
    </source>
</evidence>
<feature type="transmembrane region" description="Helical" evidence="7">
    <location>
        <begin position="12"/>
        <end position="31"/>
    </location>
</feature>
<evidence type="ECO:0000256" key="4">
    <source>
        <dbReference type="ARBA" id="ARBA00022692"/>
    </source>
</evidence>
<gene>
    <name evidence="9" type="ORF">JHK64_04115</name>
</gene>
<comment type="subcellular location">
    <subcellularLocation>
        <location evidence="1 7">Cell membrane</location>
        <topology evidence="1 7">Multi-pass membrane protein</topology>
    </subcellularLocation>
</comment>
<dbReference type="GO" id="GO:0055085">
    <property type="term" value="P:transmembrane transport"/>
    <property type="evidence" value="ECO:0007669"/>
    <property type="project" value="InterPro"/>
</dbReference>
<dbReference type="InterPro" id="IPR000515">
    <property type="entry name" value="MetI-like"/>
</dbReference>
<dbReference type="PANTHER" id="PTHR30465">
    <property type="entry name" value="INNER MEMBRANE ABC TRANSPORTER"/>
    <property type="match status" value="1"/>
</dbReference>
<proteinExistence type="inferred from homology"/>
<feature type="transmembrane region" description="Helical" evidence="7">
    <location>
        <begin position="286"/>
        <end position="306"/>
    </location>
</feature>
<dbReference type="CDD" id="cd06261">
    <property type="entry name" value="TM_PBP2"/>
    <property type="match status" value="1"/>
</dbReference>
<evidence type="ECO:0000256" key="1">
    <source>
        <dbReference type="ARBA" id="ARBA00004651"/>
    </source>
</evidence>
<evidence type="ECO:0000256" key="2">
    <source>
        <dbReference type="ARBA" id="ARBA00022448"/>
    </source>
</evidence>
<dbReference type="Pfam" id="PF00528">
    <property type="entry name" value="BPD_transp_1"/>
    <property type="match status" value="1"/>
</dbReference>
<dbReference type="AlphaFoldDB" id="A0A934PA87"/>
<dbReference type="RefSeq" id="WP_199567740.1">
    <property type="nucleotide sequence ID" value="NZ_JAENBP010000004.1"/>
</dbReference>
<dbReference type="Gene3D" id="1.10.3720.10">
    <property type="entry name" value="MetI-like"/>
    <property type="match status" value="1"/>
</dbReference>
<sequence>MKKYIFNRILRSLVSIFLITTLIYAIVFTMVPRRLIFKQDSTYSKVAADPDKKINYENTVFEKMGYIQYMPAKELQQKASKINDSVTVEANSKNESIYKEYIKSIGKGWQLDQMPNSKTFYATREVPIYERVFNFYANLIQIDHPWKIQDETNPDLERYIRIENDPSIGWSVVGSGTKHKYLLYANGSFPFIHQNFVTLDLGTSYPTFANIPVLQVISEGQGQKESNDVTFPNGNTTSSTVNIYSRTYQSPSKADSRSKALYDNDPYSKTLSNYKDPSMLEMSARIGLAGVLIAYAIALPLGSYMSRFKNTIFDRGSTGLLTFLMAIPSIALIYVVRFVGSSLGLPDVFPTLGAHNILSYIMPAFILAILYIPGITLWVRRYLIDLQYSDFVRFARAKGLSEKEIANKHIFKNAMVPIVAGVPGAILNVIVGATLTETVFAYPGMGKMLIDSVRAANNSMVVGLAFIFSALSILALLLGDLSMTILDPRIKLSDKGGK</sequence>
<evidence type="ECO:0000256" key="5">
    <source>
        <dbReference type="ARBA" id="ARBA00022989"/>
    </source>
</evidence>
<evidence type="ECO:0000256" key="7">
    <source>
        <dbReference type="RuleBase" id="RU363032"/>
    </source>
</evidence>